<evidence type="ECO:0000313" key="1">
    <source>
        <dbReference type="EMBL" id="NEW04882.1"/>
    </source>
</evidence>
<dbReference type="PANTHER" id="PTHR34822">
    <property type="entry name" value="GRPB DOMAIN PROTEIN (AFU_ORTHOLOGUE AFUA_1G01530)"/>
    <property type="match status" value="1"/>
</dbReference>
<dbReference type="Pfam" id="PF04229">
    <property type="entry name" value="GrpB"/>
    <property type="match status" value="1"/>
</dbReference>
<dbReference type="InterPro" id="IPR007344">
    <property type="entry name" value="GrpB/CoaE"/>
</dbReference>
<protein>
    <submittedName>
        <fullName evidence="1">GrpB family protein</fullName>
    </submittedName>
</protein>
<organism evidence="1">
    <name type="scientific">Paenibacillus sp. SYP-B3998</name>
    <dbReference type="NCBI Taxonomy" id="2678564"/>
    <lineage>
        <taxon>Bacteria</taxon>
        <taxon>Bacillati</taxon>
        <taxon>Bacillota</taxon>
        <taxon>Bacilli</taxon>
        <taxon>Bacillales</taxon>
        <taxon>Paenibacillaceae</taxon>
        <taxon>Paenibacillus</taxon>
    </lineage>
</organism>
<dbReference type="InterPro" id="IPR043519">
    <property type="entry name" value="NT_sf"/>
</dbReference>
<dbReference type="AlphaFoldDB" id="A0A6G3ZRX2"/>
<dbReference type="PANTHER" id="PTHR34822:SF1">
    <property type="entry name" value="GRPB FAMILY PROTEIN"/>
    <property type="match status" value="1"/>
</dbReference>
<proteinExistence type="predicted"/>
<comment type="caution">
    <text evidence="1">The sequence shown here is derived from an EMBL/GenBank/DDBJ whole genome shotgun (WGS) entry which is preliminary data.</text>
</comment>
<gene>
    <name evidence="1" type="ORF">GK047_02465</name>
</gene>
<dbReference type="EMBL" id="JAAIKC010000001">
    <property type="protein sequence ID" value="NEW04882.1"/>
    <property type="molecule type" value="Genomic_DNA"/>
</dbReference>
<name>A0A6G3ZRX2_9BACL</name>
<dbReference type="SUPFAM" id="SSF81301">
    <property type="entry name" value="Nucleotidyltransferase"/>
    <property type="match status" value="1"/>
</dbReference>
<dbReference type="RefSeq" id="WP_163940741.1">
    <property type="nucleotide sequence ID" value="NZ_JAAIKC010000001.1"/>
</dbReference>
<dbReference type="Gene3D" id="3.30.460.10">
    <property type="entry name" value="Beta Polymerase, domain 2"/>
    <property type="match status" value="1"/>
</dbReference>
<sequence>MDKPVIIEEHNEDWALEYKQEERKIQELLGHKAISIEHIGSTSVKGLGAKPIIDFMVGVNDLKEVDELIESLKKIGYDYVFHKEFPNRRFFRIGQWRAGTHHLHMYEFGSEEWTNNILFRDYLRNHPDVLKQYNQLKKDLAGIYRNDRTAYTNAKHFFITDIIEKAKKDANT</sequence>
<reference evidence="1" key="1">
    <citation type="submission" date="2020-02" db="EMBL/GenBank/DDBJ databases">
        <authorList>
            <person name="Shen X.-R."/>
            <person name="Zhang Y.-X."/>
        </authorList>
    </citation>
    <scope>NUCLEOTIDE SEQUENCE</scope>
    <source>
        <strain evidence="1">SYP-B3998</strain>
    </source>
</reference>
<accession>A0A6G3ZRX2</accession>